<evidence type="ECO:0000313" key="4">
    <source>
        <dbReference type="Proteomes" id="UP000307000"/>
    </source>
</evidence>
<sequence length="139" mass="14726">MKALFDLDFRRFVTPTIIKIVYILIMVMLGIGYLVAVFTSFQASTGFGIFTLLILGPLFVLLYLVLARASLESLLAAIRTAENTAELVRLAGGHAPGTDPQFPAGPQSPAGPSAPTNPQMPNTPQPGSGPAAPTNPYQQ</sequence>
<accession>A0A5B7WRU7</accession>
<evidence type="ECO:0008006" key="5">
    <source>
        <dbReference type="Google" id="ProtNLM"/>
    </source>
</evidence>
<feature type="transmembrane region" description="Helical" evidence="2">
    <location>
        <begin position="20"/>
        <end position="41"/>
    </location>
</feature>
<proteinExistence type="predicted"/>
<dbReference type="Pfam" id="PF14110">
    <property type="entry name" value="DUF4282"/>
    <property type="match status" value="1"/>
</dbReference>
<evidence type="ECO:0000313" key="3">
    <source>
        <dbReference type="EMBL" id="QCY46602.1"/>
    </source>
</evidence>
<dbReference type="Proteomes" id="UP000307000">
    <property type="component" value="Chromosome"/>
</dbReference>
<evidence type="ECO:0000256" key="2">
    <source>
        <dbReference type="SAM" id="Phobius"/>
    </source>
</evidence>
<feature type="transmembrane region" description="Helical" evidence="2">
    <location>
        <begin position="47"/>
        <end position="66"/>
    </location>
</feature>
<gene>
    <name evidence="3" type="ORF">GcLGCM259_0846</name>
</gene>
<dbReference type="KEGG" id="gcr:GcLGCM259_0846"/>
<name>A0A5B7WRU7_9MICC</name>
<protein>
    <recommendedName>
        <fullName evidence="5">DUF4282 domain-containing protein</fullName>
    </recommendedName>
</protein>
<evidence type="ECO:0000256" key="1">
    <source>
        <dbReference type="SAM" id="MobiDB-lite"/>
    </source>
</evidence>
<feature type="compositionally biased region" description="Low complexity" evidence="1">
    <location>
        <begin position="100"/>
        <end position="126"/>
    </location>
</feature>
<feature type="region of interest" description="Disordered" evidence="1">
    <location>
        <begin position="89"/>
        <end position="139"/>
    </location>
</feature>
<keyword evidence="4" id="KW-1185">Reference proteome</keyword>
<dbReference type="RefSeq" id="WP_138925889.1">
    <property type="nucleotide sequence ID" value="NZ_CP034412.1"/>
</dbReference>
<dbReference type="EMBL" id="CP034412">
    <property type="protein sequence ID" value="QCY46602.1"/>
    <property type="molecule type" value="Genomic_DNA"/>
</dbReference>
<keyword evidence="2" id="KW-0812">Transmembrane</keyword>
<dbReference type="InterPro" id="IPR025557">
    <property type="entry name" value="DUF4282"/>
</dbReference>
<reference evidence="3 4" key="1">
    <citation type="submission" date="2018-12" db="EMBL/GenBank/DDBJ databases">
        <title>Complete Genome Sequence of Glutamicibacter creatinolyticus strain LGCM259,isolated from an abscess of a 12-year-old mare in Italy.</title>
        <authorList>
            <person name="Santos R.G."/>
            <person name="Silva A.L."/>
            <person name="Seyffert N."/>
            <person name="Castro T.L.P."/>
            <person name="Attili A.R."/>
            <person name="Rifici C."/>
            <person name="Mazzullo G."/>
            <person name="Brenig B."/>
            <person name="Venanzi F."/>
            <person name="Azevedo V."/>
        </authorList>
    </citation>
    <scope>NUCLEOTIDE SEQUENCE [LARGE SCALE GENOMIC DNA]</scope>
    <source>
        <strain evidence="3 4">LGCM 259</strain>
    </source>
</reference>
<dbReference type="AlphaFoldDB" id="A0A5B7WRU7"/>
<organism evidence="3 4">
    <name type="scientific">Glutamicibacter creatinolyticus</name>
    <dbReference type="NCBI Taxonomy" id="162496"/>
    <lineage>
        <taxon>Bacteria</taxon>
        <taxon>Bacillati</taxon>
        <taxon>Actinomycetota</taxon>
        <taxon>Actinomycetes</taxon>
        <taxon>Micrococcales</taxon>
        <taxon>Micrococcaceae</taxon>
        <taxon>Glutamicibacter</taxon>
    </lineage>
</organism>
<keyword evidence="2" id="KW-0472">Membrane</keyword>
<keyword evidence="2" id="KW-1133">Transmembrane helix</keyword>